<evidence type="ECO:0000256" key="1">
    <source>
        <dbReference type="SAM" id="SignalP"/>
    </source>
</evidence>
<keyword evidence="4" id="KW-1185">Reference proteome</keyword>
<dbReference type="RefSeq" id="WP_207249119.1">
    <property type="nucleotide sequence ID" value="NZ_CP072750.1"/>
</dbReference>
<protein>
    <submittedName>
        <fullName evidence="3">Uncharacterized protein</fullName>
    </submittedName>
</protein>
<keyword evidence="1" id="KW-0732">Signal</keyword>
<name>A0A8B0SPU1_9GAMM</name>
<organism evidence="3">
    <name type="scientific">Thiothrix fructosivorans</name>
    <dbReference type="NCBI Taxonomy" id="111770"/>
    <lineage>
        <taxon>Bacteria</taxon>
        <taxon>Pseudomonadati</taxon>
        <taxon>Pseudomonadota</taxon>
        <taxon>Gammaproteobacteria</taxon>
        <taxon>Thiotrichales</taxon>
        <taxon>Thiotrichaceae</taxon>
        <taxon>Thiothrix</taxon>
    </lineage>
</organism>
<dbReference type="EMBL" id="JAFMPM010000004">
    <property type="protein sequence ID" value="MBO0611474.1"/>
    <property type="molecule type" value="Genomic_DNA"/>
</dbReference>
<dbReference type="AlphaFoldDB" id="A0A8B0SPU1"/>
<accession>A0A8B0SPU1</accession>
<evidence type="ECO:0000313" key="2">
    <source>
        <dbReference type="EMBL" id="MBO0611474.1"/>
    </source>
</evidence>
<sequence length="96" mass="10448">MKLQKRLLAVAVATTAVLPGLVWSEATLQDVMKARGLPEKDILVAAQTYIPTGGRDEYLAMTTNTNSHRGNNFATITSLKMLNPISTPDIGTWQGY</sequence>
<evidence type="ECO:0000313" key="3">
    <source>
        <dbReference type="EMBL" id="QTX12969.1"/>
    </source>
</evidence>
<dbReference type="Proteomes" id="UP000664466">
    <property type="component" value="Unassembled WGS sequence"/>
</dbReference>
<gene>
    <name evidence="2" type="ORF">J1836_00810</name>
    <name evidence="3" type="ORF">J1836_020610</name>
</gene>
<feature type="signal peptide" evidence="1">
    <location>
        <begin position="1"/>
        <end position="24"/>
    </location>
</feature>
<reference evidence="3" key="2">
    <citation type="submission" date="2021-04" db="EMBL/GenBank/DDBJ databases">
        <title>Complete Genome and methylome analysis of Thiothrix fructosivorans ATCC 49748.</title>
        <authorList>
            <person name="Fomenkov A."/>
            <person name="Sun L."/>
            <person name="Vincze T."/>
            <person name="Grabovich M.Y."/>
            <person name="Roberts R.J."/>
        </authorList>
    </citation>
    <scope>NUCLEOTIDE SEQUENCE</scope>
    <source>
        <strain evidence="3">ATCC 49748</strain>
        <plasmid evidence="3">pTfr153</plasmid>
    </source>
</reference>
<keyword evidence="3" id="KW-0614">Plasmid</keyword>
<proteinExistence type="predicted"/>
<geneLocation type="plasmid" evidence="3">
    <name>pTfr153</name>
</geneLocation>
<evidence type="ECO:0000313" key="4">
    <source>
        <dbReference type="Proteomes" id="UP000664466"/>
    </source>
</evidence>
<dbReference type="EMBL" id="CP072750">
    <property type="protein sequence ID" value="QTX12969.1"/>
    <property type="molecule type" value="Genomic_DNA"/>
</dbReference>
<reference evidence="2 4" key="1">
    <citation type="submission" date="2021-03" db="EMBL/GenBank/DDBJ databases">
        <title>Draft genome and methylome analysis of Thiotrix fructosivoruns ATCC 49748.</title>
        <authorList>
            <person name="Fomenkov A."/>
            <person name="Grabovich M.Y."/>
            <person name="Roberts R.J."/>
        </authorList>
    </citation>
    <scope>NUCLEOTIDE SEQUENCE [LARGE SCALE GENOMIC DNA]</scope>
    <source>
        <strain evidence="2 4">ATCC 49748</strain>
        <plasmid evidence="2">pTfr153</plasmid>
    </source>
</reference>
<feature type="chain" id="PRO_5033038286" evidence="1">
    <location>
        <begin position="25"/>
        <end position="96"/>
    </location>
</feature>